<sequence length="1648" mass="178791">MAAGTWSLPLIVETWSSLRLNNLPKDRRPRLGPGENLDLSSVVPNWSFKGAPLHLGQRGGRPNKRTEGLPLRPSMPLAAGPSSRGDFLKPVAGASFPHRRRRSEEGILTSVVGASSSPRGRQEIEERALPMVSARLDAPPGVEQACKEKKTEKKGLGGKVFVVFGGGGYVGSRLCLELAAMGASEVRAFDRFMDRSVSELLKERGIVCFLGDSIEKDEIVSAVRGADCVFLASPFGASDPKNLFQRDHLHFVNLRDIQCIVECCQGLGELTALIYSSPCLARHRDWGVEELRVGDDPGRSWESFAGPSSRLGTEDTCEEDILGAENMETCMDRNGVAELLVLNAGRHCGEGVSSSSSDAYSLLKGEKSKCQETNVLAGELSSSAGRRLRTCVLRLPFVYGPEEREHLPSVMALIRWGLFFPVGDGSLLQDFVHVANVVEAHVLAYLALAEEEEQTLDSGRKRQGSLRREEEDGASRDVQEELLRLPVKKRCYYISDGEPPINFFEFYRPLVVGLGRSLPSWRLPSSLAFAAETVARRSYLFLLSCLPKALLNPVLIPADMYRLSLADSRPMSISDPAEDLSYVPVVSRDEGMTEIVKHCRSRVLEGVEGPIFWEWVAISTGLLITFLVGYAPLGSLGSFERVRDVGLLLFGSVEMLRQVFWWAFAIHVVEACIAWALARQIEPHNSTGWFLQTFWLVLFNLYGPRVEPGDDVRFKFKLNFFVALQCRWDLLLSKGRRVVVVGDLNISPFRIDTCSYGPDFDLNLCRQWLHSNLKSGHGDSDKKFVDVFRQMHPFRKKAYTCWSQSSGAEEFDYGSRIDLILAAGPCTKEGIMHGPTGTETCGERRADGGAGTNEDEHSFFDCEFLHCEIMTALKRWKGGGADGPDAATKWGAIKLEGSDHVPVYAVLKDQKGCGLHRVPSSAARYMPEIRGRQQNIACLLLPKVNGTREEACLSKNEQLGAETKLTTAPSHHPSNRSETVNEVDLASSKRDSVAFFAVGQGRNEENCAGRGLPSGAGSVVGCNEENCAGRRLHSGTGSVVVRVGYREGGSGSHTAGNPSREGPPPLLTASGTNLGVEEAGAATIDEQGEGESEVTRSRSTSYVESQVTVTTAGLAVTATEWRRRRRNVRPTGGGGIVESPAIAAAADLAKRTSEQRGVRQCGFEVPLRHQDSQASMEKGGAALDRRSVRGGGRAVKRQMKGGLQSSIRSFFVAKEESKHEKEIRGGSNPDGLLAWSLASGRHEEVVTGLSVHKATVKSLMKNNLIVAVAMDSNTQEGEQLCPECHRSTHDKAHKGGGKSTACVEWRDLGKGGIALCGTHCSVVNENATKTSSGLPESPTCSSCQMAEEEKSGSTGVSAIRSRATSTPLQTDCITNRHIDDVHNTSNCVVDEQATTACRGREIEERNAMTRNQDVSDDEPAGTCVKYNEPAGTRVKYDGPAGTRVKYDEPAGTHVRYDEPAGTRVTYNGMQKEDRVASLSESALCVPVLMHEARLNEGCVGGGSVKEGLTDRPTSILGKRSVTAHLDGCDGDEGTGSGNGVVEVPADSVDICSVPSSGSDGTGEPPARKKEGLVFEASGAVTEWQKLRSRMQMSVPLCNGHKEACAFRVVKKVGPNVGRGFYVCARSMAAALKFARVKLIASRSRVRIQ</sequence>
<proteinExistence type="predicted"/>
<feature type="binding site" evidence="8">
    <location>
        <position position="899"/>
    </location>
    <ligand>
        <name>Mg(2+)</name>
        <dbReference type="ChEBI" id="CHEBI:18420"/>
        <label>1</label>
    </ligand>
</feature>
<dbReference type="Pfam" id="PF14934">
    <property type="entry name" value="TMEM254"/>
    <property type="match status" value="1"/>
</dbReference>
<dbReference type="Pfam" id="PF06839">
    <property type="entry name" value="Zn_ribbon_GRF"/>
    <property type="match status" value="1"/>
</dbReference>
<keyword evidence="5 8" id="KW-0460">Magnesium</keyword>
<evidence type="ECO:0000256" key="7">
    <source>
        <dbReference type="PIRSR" id="PIRSR604808-1"/>
    </source>
</evidence>
<dbReference type="Pfam" id="PF01073">
    <property type="entry name" value="3Beta_HSD"/>
    <property type="match status" value="2"/>
</dbReference>
<comment type="caution">
    <text evidence="13">The sequence shown here is derived from an EMBL/GenBank/DDBJ whole genome shotgun (WGS) entry which is preliminary data.</text>
</comment>
<feature type="binding site" evidence="8">
    <location>
        <position position="743"/>
    </location>
    <ligand>
        <name>Mg(2+)</name>
        <dbReference type="ChEBI" id="CHEBI:18420"/>
        <label>1</label>
    </ligand>
</feature>
<evidence type="ECO:0000256" key="1">
    <source>
        <dbReference type="ARBA" id="ARBA00022723"/>
    </source>
</evidence>
<feature type="binding site" evidence="8">
    <location>
        <position position="900"/>
    </location>
    <ligand>
        <name>Mg(2+)</name>
        <dbReference type="ChEBI" id="CHEBI:18420"/>
        <label>1</label>
    </ligand>
</feature>
<evidence type="ECO:0000256" key="10">
    <source>
        <dbReference type="PROSITE-ProRule" id="PRU01343"/>
    </source>
</evidence>
<feature type="domain" description="GRF-type" evidence="12">
    <location>
        <begin position="1597"/>
        <end position="1639"/>
    </location>
</feature>
<keyword evidence="14" id="KW-1185">Reference proteome</keyword>
<organism evidence="13 14">
    <name type="scientific">Chara braunii</name>
    <name type="common">Braun's stonewort</name>
    <dbReference type="NCBI Taxonomy" id="69332"/>
    <lineage>
        <taxon>Eukaryota</taxon>
        <taxon>Viridiplantae</taxon>
        <taxon>Streptophyta</taxon>
        <taxon>Charophyceae</taxon>
        <taxon>Charales</taxon>
        <taxon>Characeae</taxon>
        <taxon>Chara</taxon>
    </lineage>
</organism>
<reference evidence="13 14" key="1">
    <citation type="journal article" date="2018" name="Cell">
        <title>The Chara Genome: Secondary Complexity and Implications for Plant Terrestrialization.</title>
        <authorList>
            <person name="Nishiyama T."/>
            <person name="Sakayama H."/>
            <person name="Vries J.D."/>
            <person name="Buschmann H."/>
            <person name="Saint-Marcoux D."/>
            <person name="Ullrich K.K."/>
            <person name="Haas F.B."/>
            <person name="Vanderstraeten L."/>
            <person name="Becker D."/>
            <person name="Lang D."/>
            <person name="Vosolsobe S."/>
            <person name="Rombauts S."/>
            <person name="Wilhelmsson P.K.I."/>
            <person name="Janitza P."/>
            <person name="Kern R."/>
            <person name="Heyl A."/>
            <person name="Rumpler F."/>
            <person name="Villalobos L.I.A.C."/>
            <person name="Clay J.M."/>
            <person name="Skokan R."/>
            <person name="Toyoda A."/>
            <person name="Suzuki Y."/>
            <person name="Kagoshima H."/>
            <person name="Schijlen E."/>
            <person name="Tajeshwar N."/>
            <person name="Catarino B."/>
            <person name="Hetherington A.J."/>
            <person name="Saltykova A."/>
            <person name="Bonnot C."/>
            <person name="Breuninger H."/>
            <person name="Symeonidi A."/>
            <person name="Radhakrishnan G.V."/>
            <person name="Van Nieuwerburgh F."/>
            <person name="Deforce D."/>
            <person name="Chang C."/>
            <person name="Karol K.G."/>
            <person name="Hedrich R."/>
            <person name="Ulvskov P."/>
            <person name="Glockner G."/>
            <person name="Delwiche C.F."/>
            <person name="Petrasek J."/>
            <person name="Van de Peer Y."/>
            <person name="Friml J."/>
            <person name="Beilby M."/>
            <person name="Dolan L."/>
            <person name="Kohara Y."/>
            <person name="Sugano S."/>
            <person name="Fujiyama A."/>
            <person name="Delaux P.-M."/>
            <person name="Quint M."/>
            <person name="TheiBen G."/>
            <person name="Hagemann M."/>
            <person name="Harholt J."/>
            <person name="Dunand C."/>
            <person name="Zachgo S."/>
            <person name="Langdale J."/>
            <person name="Maumus F."/>
            <person name="Straeten D.V.D."/>
            <person name="Gould S.B."/>
            <person name="Rensing S.A."/>
        </authorList>
    </citation>
    <scope>NUCLEOTIDE SEQUENCE [LARGE SCALE GENOMIC DNA]</scope>
    <source>
        <strain evidence="13 14">S276</strain>
    </source>
</reference>
<dbReference type="OrthoDB" id="391817at2759"/>
<dbReference type="InterPro" id="IPR004808">
    <property type="entry name" value="AP_endonuc_1"/>
</dbReference>
<dbReference type="Gene3D" id="3.40.50.720">
    <property type="entry name" value="NAD(P)-binding Rossmann-like Domain"/>
    <property type="match status" value="2"/>
</dbReference>
<dbReference type="InterPro" id="IPR010666">
    <property type="entry name" value="Znf_GRF"/>
</dbReference>
<dbReference type="Proteomes" id="UP000265515">
    <property type="component" value="Unassembled WGS sequence"/>
</dbReference>
<dbReference type="GO" id="GO:0006694">
    <property type="term" value="P:steroid biosynthetic process"/>
    <property type="evidence" value="ECO:0007669"/>
    <property type="project" value="InterPro"/>
</dbReference>
<evidence type="ECO:0000256" key="2">
    <source>
        <dbReference type="ARBA" id="ARBA00022771"/>
    </source>
</evidence>
<keyword evidence="1 8" id="KW-0479">Metal-binding</keyword>
<evidence type="ECO:0000256" key="8">
    <source>
        <dbReference type="PIRSR" id="PIRSR604808-2"/>
    </source>
</evidence>
<dbReference type="InterPro" id="IPR036291">
    <property type="entry name" value="NAD(P)-bd_dom_sf"/>
</dbReference>
<feature type="region of interest" description="Disordered" evidence="11">
    <location>
        <begin position="1046"/>
        <end position="1072"/>
    </location>
</feature>
<keyword evidence="6" id="KW-0539">Nucleus</keyword>
<dbReference type="GO" id="GO:0006284">
    <property type="term" value="P:base-excision repair"/>
    <property type="evidence" value="ECO:0007669"/>
    <property type="project" value="TreeGrafter"/>
</dbReference>
<feature type="region of interest" description="Disordered" evidence="11">
    <location>
        <begin position="1170"/>
        <end position="1199"/>
    </location>
</feature>
<feature type="site" description="Interaction with DNA substrate" evidence="9">
    <location>
        <position position="900"/>
    </location>
</feature>
<evidence type="ECO:0000313" key="14">
    <source>
        <dbReference type="Proteomes" id="UP000265515"/>
    </source>
</evidence>
<dbReference type="SUPFAM" id="SSF56219">
    <property type="entry name" value="DNase I-like"/>
    <property type="match status" value="1"/>
</dbReference>
<feature type="site" description="Important for catalytic activity" evidence="9">
    <location>
        <position position="818"/>
    </location>
</feature>
<feature type="active site" evidence="7">
    <location>
        <position position="702"/>
    </location>
</feature>
<dbReference type="SUPFAM" id="SSF51735">
    <property type="entry name" value="NAD(P)-binding Rossmann-fold domains"/>
    <property type="match status" value="1"/>
</dbReference>
<comment type="cofactor">
    <cofactor evidence="8">
        <name>Mg(2+)</name>
        <dbReference type="ChEBI" id="CHEBI:18420"/>
    </cofactor>
    <cofactor evidence="8">
        <name>Mn(2+)</name>
        <dbReference type="ChEBI" id="CHEBI:29035"/>
    </cofactor>
    <text evidence="8">Probably binds two magnesium or manganese ions per subunit.</text>
</comment>
<feature type="active site" description="Proton acceptor" evidence="7">
    <location>
        <position position="900"/>
    </location>
</feature>
<dbReference type="GO" id="GO:0016616">
    <property type="term" value="F:oxidoreductase activity, acting on the CH-OH group of donors, NAD or NADP as acceptor"/>
    <property type="evidence" value="ECO:0007669"/>
    <property type="project" value="InterPro"/>
</dbReference>
<keyword evidence="2 10" id="KW-0863">Zinc-finger</keyword>
<feature type="site" description="Transition state stabilizer" evidence="9">
    <location>
        <position position="745"/>
    </location>
</feature>
<keyword evidence="4" id="KW-0862">Zinc</keyword>
<dbReference type="STRING" id="69332.A0A388KW65"/>
<dbReference type="InterPro" id="IPR028110">
    <property type="entry name" value="TMEM254"/>
</dbReference>
<dbReference type="GO" id="GO:0003906">
    <property type="term" value="F:DNA-(apurinic or apyrimidinic site) endonuclease activity"/>
    <property type="evidence" value="ECO:0007669"/>
    <property type="project" value="TreeGrafter"/>
</dbReference>
<keyword evidence="8" id="KW-0464">Manganese</keyword>
<dbReference type="GO" id="GO:0008311">
    <property type="term" value="F:double-stranded DNA 3'-5' DNA exonuclease activity"/>
    <property type="evidence" value="ECO:0007669"/>
    <property type="project" value="TreeGrafter"/>
</dbReference>
<dbReference type="GO" id="GO:0005634">
    <property type="term" value="C:nucleus"/>
    <property type="evidence" value="ECO:0007669"/>
    <property type="project" value="TreeGrafter"/>
</dbReference>
<name>A0A388KW65_CHABU</name>
<dbReference type="Gramene" id="GBG74299">
    <property type="protein sequence ID" value="GBG74299"/>
    <property type="gene ID" value="CBR_g18710"/>
</dbReference>
<evidence type="ECO:0000259" key="12">
    <source>
        <dbReference type="PROSITE" id="PS51999"/>
    </source>
</evidence>
<evidence type="ECO:0000256" key="6">
    <source>
        <dbReference type="ARBA" id="ARBA00023242"/>
    </source>
</evidence>
<dbReference type="PANTHER" id="PTHR22748:SF4">
    <property type="entry name" value="DNA-(APURINIC OR APYRIMIDINIC SITE) ENDONUCLEASE 2"/>
    <property type="match status" value="1"/>
</dbReference>
<accession>A0A388KW65</accession>
<dbReference type="Gene3D" id="3.60.10.10">
    <property type="entry name" value="Endonuclease/exonuclease/phosphatase"/>
    <property type="match status" value="1"/>
</dbReference>
<evidence type="ECO:0000256" key="9">
    <source>
        <dbReference type="PIRSR" id="PIRSR604808-3"/>
    </source>
</evidence>
<dbReference type="GO" id="GO:0008270">
    <property type="term" value="F:zinc ion binding"/>
    <property type="evidence" value="ECO:0007669"/>
    <property type="project" value="UniProtKB-KW"/>
</dbReference>
<dbReference type="PANTHER" id="PTHR22748">
    <property type="entry name" value="AP ENDONUCLEASE"/>
    <property type="match status" value="1"/>
</dbReference>
<evidence type="ECO:0000256" key="11">
    <source>
        <dbReference type="SAM" id="MobiDB-lite"/>
    </source>
</evidence>
<evidence type="ECO:0000256" key="4">
    <source>
        <dbReference type="ARBA" id="ARBA00022833"/>
    </source>
</evidence>
<dbReference type="GO" id="GO:0008081">
    <property type="term" value="F:phosphoric diester hydrolase activity"/>
    <property type="evidence" value="ECO:0007669"/>
    <property type="project" value="TreeGrafter"/>
</dbReference>
<protein>
    <recommendedName>
        <fullName evidence="12">GRF-type domain-containing protein</fullName>
    </recommendedName>
</protein>
<evidence type="ECO:0000256" key="5">
    <source>
        <dbReference type="ARBA" id="ARBA00022842"/>
    </source>
</evidence>
<dbReference type="InterPro" id="IPR002225">
    <property type="entry name" value="3Beta_OHSteriod_DH/Estase"/>
</dbReference>
<feature type="binding site" evidence="8">
    <location>
        <position position="745"/>
    </location>
    <ligand>
        <name>Mg(2+)</name>
        <dbReference type="ChEBI" id="CHEBI:18420"/>
        <label>1</label>
    </ligand>
</feature>
<keyword evidence="3" id="KW-0378">Hydrolase</keyword>
<evidence type="ECO:0000256" key="3">
    <source>
        <dbReference type="ARBA" id="ARBA00022801"/>
    </source>
</evidence>
<feature type="region of interest" description="Disordered" evidence="11">
    <location>
        <begin position="53"/>
        <end position="84"/>
    </location>
</feature>
<dbReference type="EMBL" id="BFEA01000200">
    <property type="protein sequence ID" value="GBG74299.1"/>
    <property type="molecule type" value="Genomic_DNA"/>
</dbReference>
<dbReference type="PROSITE" id="PS51999">
    <property type="entry name" value="ZF_GRF"/>
    <property type="match status" value="1"/>
</dbReference>
<feature type="active site" description="Proton donor/acceptor" evidence="7">
    <location>
        <position position="743"/>
    </location>
</feature>
<evidence type="ECO:0000313" key="13">
    <source>
        <dbReference type="EMBL" id="GBG74299.1"/>
    </source>
</evidence>
<gene>
    <name evidence="13" type="ORF">CBR_g18710</name>
</gene>
<dbReference type="InterPro" id="IPR036691">
    <property type="entry name" value="Endo/exonu/phosph_ase_sf"/>
</dbReference>